<sequence length="198" mass="22865">MKNPFIIPILSILKAHNKGLSEYEILRSLKSQFPDFCKLADDSNLCLFRQHFLVMNALYQLQSQLLQDEGLILSISPLKIQIDFTVTQETSTDTKKNQTELKFSAEKKIINYYLDWDEYIKTDEAEVEALLESFFKGLHNPSAIEEAFRTLQLPKTASSHEIRNQYRKLISRSHPDKGGSASDFIELKEAYELLSSRK</sequence>
<dbReference type="InterPro" id="IPR036869">
    <property type="entry name" value="J_dom_sf"/>
</dbReference>
<dbReference type="SUPFAM" id="SSF46565">
    <property type="entry name" value="Chaperone J-domain"/>
    <property type="match status" value="1"/>
</dbReference>
<evidence type="ECO:0000313" key="3">
    <source>
        <dbReference type="EMBL" id="MCZ2721292.1"/>
    </source>
</evidence>
<dbReference type="EMBL" id="JAPUBN010000013">
    <property type="protein sequence ID" value="MCZ2721292.1"/>
    <property type="molecule type" value="Genomic_DNA"/>
</dbReference>
<dbReference type="PROSITE" id="PS50076">
    <property type="entry name" value="DNAJ_2"/>
    <property type="match status" value="1"/>
</dbReference>
<accession>A0ABT4JTE3</accession>
<dbReference type="Pfam" id="PF12339">
    <property type="entry name" value="DNAJ_related"/>
    <property type="match status" value="1"/>
</dbReference>
<evidence type="ECO:0000313" key="4">
    <source>
        <dbReference type="Proteomes" id="UP001149719"/>
    </source>
</evidence>
<dbReference type="RefSeq" id="WP_269123947.1">
    <property type="nucleotide sequence ID" value="NZ_JAPUBN010000013.1"/>
</dbReference>
<name>A0ABT4JTE3_9GAMM</name>
<gene>
    <name evidence="3" type="ORF">O1D97_06440</name>
</gene>
<dbReference type="Proteomes" id="UP001149719">
    <property type="component" value="Unassembled WGS sequence"/>
</dbReference>
<dbReference type="InterPro" id="IPR001623">
    <property type="entry name" value="DnaJ_domain"/>
</dbReference>
<dbReference type="Gene3D" id="1.10.287.110">
    <property type="entry name" value="DnaJ domain"/>
    <property type="match status" value="1"/>
</dbReference>
<comment type="caution">
    <text evidence="3">The sequence shown here is derived from an EMBL/GenBank/DDBJ whole genome shotgun (WGS) entry which is preliminary data.</text>
</comment>
<keyword evidence="4" id="KW-1185">Reference proteome</keyword>
<feature type="domain" description="J" evidence="2">
    <location>
        <begin position="146"/>
        <end position="198"/>
    </location>
</feature>
<proteinExistence type="predicted"/>
<reference evidence="3" key="1">
    <citation type="submission" date="2022-12" db="EMBL/GenBank/DDBJ databases">
        <title>Marinomonas 15G1-11 sp. nov, isolated from marine algae.</title>
        <authorList>
            <person name="Butt M."/>
            <person name="Choi D.G."/>
            <person name="Kim J.M."/>
            <person name="Lee J.K."/>
            <person name="Baek J.H."/>
            <person name="Jeon C.O."/>
        </authorList>
    </citation>
    <scope>NUCLEOTIDE SEQUENCE</scope>
    <source>
        <strain evidence="3">15G1-11</strain>
    </source>
</reference>
<dbReference type="Pfam" id="PF00226">
    <property type="entry name" value="DnaJ"/>
    <property type="match status" value="1"/>
</dbReference>
<keyword evidence="1" id="KW-0143">Chaperone</keyword>
<organism evidence="3 4">
    <name type="scientific">Marinomonas phaeophyticola</name>
    <dbReference type="NCBI Taxonomy" id="3004091"/>
    <lineage>
        <taxon>Bacteria</taxon>
        <taxon>Pseudomonadati</taxon>
        <taxon>Pseudomonadota</taxon>
        <taxon>Gammaproteobacteria</taxon>
        <taxon>Oceanospirillales</taxon>
        <taxon>Oceanospirillaceae</taxon>
        <taxon>Marinomonas</taxon>
    </lineage>
</organism>
<evidence type="ECO:0000259" key="2">
    <source>
        <dbReference type="PROSITE" id="PS50076"/>
    </source>
</evidence>
<protein>
    <submittedName>
        <fullName evidence="3">DnaJ domain-containing protein</fullName>
    </submittedName>
</protein>
<dbReference type="SMART" id="SM00271">
    <property type="entry name" value="DnaJ"/>
    <property type="match status" value="1"/>
</dbReference>
<dbReference type="InterPro" id="IPR021059">
    <property type="entry name" value="DnaJ-related_N"/>
</dbReference>
<evidence type="ECO:0000256" key="1">
    <source>
        <dbReference type="ARBA" id="ARBA00023186"/>
    </source>
</evidence>
<dbReference type="CDD" id="cd06257">
    <property type="entry name" value="DnaJ"/>
    <property type="match status" value="1"/>
</dbReference>